<organism evidence="1 2">
    <name type="scientific">Paraphoma chrysanthemicola</name>
    <dbReference type="NCBI Taxonomy" id="798071"/>
    <lineage>
        <taxon>Eukaryota</taxon>
        <taxon>Fungi</taxon>
        <taxon>Dikarya</taxon>
        <taxon>Ascomycota</taxon>
        <taxon>Pezizomycotina</taxon>
        <taxon>Dothideomycetes</taxon>
        <taxon>Pleosporomycetidae</taxon>
        <taxon>Pleosporales</taxon>
        <taxon>Pleosporineae</taxon>
        <taxon>Phaeosphaeriaceae</taxon>
        <taxon>Paraphoma</taxon>
    </lineage>
</organism>
<keyword evidence="2" id="KW-1185">Reference proteome</keyword>
<accession>A0A8K0QVI7</accession>
<name>A0A8K0QVI7_9PLEO</name>
<reference evidence="1" key="1">
    <citation type="journal article" date="2021" name="Nat. Commun.">
        <title>Genetic determinants of endophytism in the Arabidopsis root mycobiome.</title>
        <authorList>
            <person name="Mesny F."/>
            <person name="Miyauchi S."/>
            <person name="Thiergart T."/>
            <person name="Pickel B."/>
            <person name="Atanasova L."/>
            <person name="Karlsson M."/>
            <person name="Huettel B."/>
            <person name="Barry K.W."/>
            <person name="Haridas S."/>
            <person name="Chen C."/>
            <person name="Bauer D."/>
            <person name="Andreopoulos W."/>
            <person name="Pangilinan J."/>
            <person name="LaButti K."/>
            <person name="Riley R."/>
            <person name="Lipzen A."/>
            <person name="Clum A."/>
            <person name="Drula E."/>
            <person name="Henrissat B."/>
            <person name="Kohler A."/>
            <person name="Grigoriev I.V."/>
            <person name="Martin F.M."/>
            <person name="Hacquard S."/>
        </authorList>
    </citation>
    <scope>NUCLEOTIDE SEQUENCE</scope>
    <source>
        <strain evidence="1">MPI-SDFR-AT-0120</strain>
    </source>
</reference>
<gene>
    <name evidence="1" type="ORF">FB567DRAFT_554526</name>
</gene>
<evidence type="ECO:0000313" key="1">
    <source>
        <dbReference type="EMBL" id="KAH7071023.1"/>
    </source>
</evidence>
<dbReference type="Proteomes" id="UP000813461">
    <property type="component" value="Unassembled WGS sequence"/>
</dbReference>
<dbReference type="OrthoDB" id="3798716at2759"/>
<evidence type="ECO:0000313" key="2">
    <source>
        <dbReference type="Proteomes" id="UP000813461"/>
    </source>
</evidence>
<comment type="caution">
    <text evidence="1">The sequence shown here is derived from an EMBL/GenBank/DDBJ whole genome shotgun (WGS) entry which is preliminary data.</text>
</comment>
<proteinExistence type="predicted"/>
<dbReference type="EMBL" id="JAGMVJ010000025">
    <property type="protein sequence ID" value="KAH7071023.1"/>
    <property type="molecule type" value="Genomic_DNA"/>
</dbReference>
<dbReference type="AlphaFoldDB" id="A0A8K0QVI7"/>
<protein>
    <submittedName>
        <fullName evidence="1">Uncharacterized protein</fullName>
    </submittedName>
</protein>
<sequence length="398" mass="45195">MAPGQDTCGYGNCTASISADFMAHPPCPTCRDVPDSDIHGSRIDYKYCSEEHLVLDRQDHEAFCKERRLKRTLVRVACLADMVFMCDRFNLSFVHILSRPPGHSAPADHIFVDHSEDTKGGHEWCETPAVATAADILGVISFDNCIKAVVLQTLLLSWMLRGQPVEISEISATPIKKKQTHIWMDIGERHIQLPVAPDHDFTVITPTTNLATDGVVIDSSSMQYQHTMRTLTTTEYYRDRVVLGSASSETFGTHYRRFSQELQNGFDDYDRGIFKEYRYNGGLPSTESQMREASLRTINNVVYNWVKELGGIDRVFAMSHDPFVRVRDRLGRLLCQALRSLRSSLDQFFSSACGNYDLRAIIQACDGEGHREMLKALDGRVWWHQTLMQTPRRTKSLH</sequence>